<reference evidence="2" key="1">
    <citation type="submission" date="2021-01" db="EMBL/GenBank/DDBJ databases">
        <authorList>
            <consortium name="Genoscope - CEA"/>
            <person name="William W."/>
        </authorList>
    </citation>
    <scope>NUCLEOTIDE SEQUENCE</scope>
</reference>
<feature type="region of interest" description="Disordered" evidence="1">
    <location>
        <begin position="88"/>
        <end position="107"/>
    </location>
</feature>
<feature type="compositionally biased region" description="Basic and acidic residues" evidence="1">
    <location>
        <begin position="447"/>
        <end position="462"/>
    </location>
</feature>
<feature type="compositionally biased region" description="Basic residues" evidence="1">
    <location>
        <begin position="17"/>
        <end position="34"/>
    </location>
</feature>
<protein>
    <submittedName>
        <fullName evidence="2">Uncharacterized protein</fullName>
    </submittedName>
</protein>
<evidence type="ECO:0000313" key="2">
    <source>
        <dbReference type="EMBL" id="CAD8051662.1"/>
    </source>
</evidence>
<proteinExistence type="predicted"/>
<dbReference type="Proteomes" id="UP000692954">
    <property type="component" value="Unassembled WGS sequence"/>
</dbReference>
<evidence type="ECO:0000313" key="3">
    <source>
        <dbReference type="Proteomes" id="UP000692954"/>
    </source>
</evidence>
<evidence type="ECO:0000256" key="1">
    <source>
        <dbReference type="SAM" id="MobiDB-lite"/>
    </source>
</evidence>
<feature type="region of interest" description="Disordered" evidence="1">
    <location>
        <begin position="1"/>
        <end position="34"/>
    </location>
</feature>
<gene>
    <name evidence="2" type="ORF">PSON_ATCC_30995.1.T0060011</name>
</gene>
<name>A0A8S1KFV3_9CILI</name>
<dbReference type="AlphaFoldDB" id="A0A8S1KFV3"/>
<feature type="region of interest" description="Disordered" evidence="1">
    <location>
        <begin position="431"/>
        <end position="463"/>
    </location>
</feature>
<accession>A0A8S1KFV3</accession>
<keyword evidence="3" id="KW-1185">Reference proteome</keyword>
<feature type="compositionally biased region" description="Polar residues" evidence="1">
    <location>
        <begin position="433"/>
        <end position="446"/>
    </location>
</feature>
<sequence>MKTNGNEKSNIAQTQVKLKRTKQMKLRSNKSKRQSIIRRKMPGNNSTLSLKIIKTKSLRNDKKLKKKTNHIKDNQSKDLQQQQNMKQGQEIKLKKNKQTVSQRNQRKNEKLQEMIDAQLKAQINQKMQFHEKKFIALTEIGIPTINLNQDTILQFIQKYQNEIKLNDEKIISKLIGTIGEGYIERGDEVNLNVETKEIMIQQQVEQYLENCGIKLEWTSEKWKRIIKRTLFVIPYYNMPNVVKNKHLSGRERYTIMFKTLNLFTLINRWSHTQMLHQFCQNFPFQALDDIEIKELVNENELYNIRKIREYLSRIMNSLNNIQQLKYQIEFKDDLYYMTNQLQDLAVEYYLSKMQVLQLKQVIMPSKIIEQLENFKSKDEIDKITNQEQVQQKCNDYSQERLQKFQQQLQQKKKIQINVIKSKTLLEYFKPKKNQTQNNVNSQSAFDNRQKNEKNEKQKKLSDNKSQLQYFDVLEDFIQNKLAKQTKQDEQKK</sequence>
<feature type="compositionally biased region" description="Polar residues" evidence="1">
    <location>
        <begin position="1"/>
        <end position="16"/>
    </location>
</feature>
<organism evidence="2 3">
    <name type="scientific">Paramecium sonneborni</name>
    <dbReference type="NCBI Taxonomy" id="65129"/>
    <lineage>
        <taxon>Eukaryota</taxon>
        <taxon>Sar</taxon>
        <taxon>Alveolata</taxon>
        <taxon>Ciliophora</taxon>
        <taxon>Intramacronucleata</taxon>
        <taxon>Oligohymenophorea</taxon>
        <taxon>Peniculida</taxon>
        <taxon>Parameciidae</taxon>
        <taxon>Paramecium</taxon>
    </lineage>
</organism>
<dbReference type="OrthoDB" id="304921at2759"/>
<dbReference type="EMBL" id="CAJJDN010000006">
    <property type="protein sequence ID" value="CAD8051662.1"/>
    <property type="molecule type" value="Genomic_DNA"/>
</dbReference>
<comment type="caution">
    <text evidence="2">The sequence shown here is derived from an EMBL/GenBank/DDBJ whole genome shotgun (WGS) entry which is preliminary data.</text>
</comment>